<accession>A0A6F8PME2</accession>
<evidence type="ECO:0000259" key="7">
    <source>
        <dbReference type="SMART" id="SM01144"/>
    </source>
</evidence>
<feature type="domain" description="DTW" evidence="7">
    <location>
        <begin position="2"/>
        <end position="195"/>
    </location>
</feature>
<feature type="coiled-coil region" evidence="6">
    <location>
        <begin position="152"/>
        <end position="186"/>
    </location>
</feature>
<evidence type="ECO:0000313" key="9">
    <source>
        <dbReference type="Proteomes" id="UP000501466"/>
    </source>
</evidence>
<evidence type="ECO:0000256" key="5">
    <source>
        <dbReference type="ARBA" id="ARBA00034489"/>
    </source>
</evidence>
<reference evidence="9" key="1">
    <citation type="submission" date="2019-11" db="EMBL/GenBank/DDBJ databases">
        <title>Isolation and characterization of two novel species in the genus Thiomicrorhabdus.</title>
        <authorList>
            <person name="Mochizuki J."/>
            <person name="Kojima H."/>
            <person name="Fukui M."/>
        </authorList>
    </citation>
    <scope>NUCLEOTIDE SEQUENCE [LARGE SCALE GENOMIC DNA]</scope>
    <source>
        <strain evidence="9">AkT22</strain>
    </source>
</reference>
<sequence>MSRSRCEACLRLEKLCLCDAVVSVDNVVEVLFLQHPLETLQVKNTARLAYLSLQNAQWLAGESFDEEDLLKRLADKSWVLLYPETVEDQAPLVKVEQLREKVELHNLGLVVLDGTWRKTRKMLFLNPFLAKLPRLQICMAKKSEYDIRKQKNAQTYSTLEAVQQALSDLENNSQKYEKMTDGLQALISQQKSFSQTGAH</sequence>
<dbReference type="EC" id="2.5.1.25" evidence="1"/>
<comment type="similarity">
    <text evidence="5">Belongs to the TDD superfamily. DTWD2 family.</text>
</comment>
<evidence type="ECO:0000256" key="2">
    <source>
        <dbReference type="ARBA" id="ARBA00022679"/>
    </source>
</evidence>
<evidence type="ECO:0000256" key="6">
    <source>
        <dbReference type="SAM" id="Coils"/>
    </source>
</evidence>
<evidence type="ECO:0000256" key="3">
    <source>
        <dbReference type="ARBA" id="ARBA00022691"/>
    </source>
</evidence>
<keyword evidence="4" id="KW-0819">tRNA processing</keyword>
<protein>
    <recommendedName>
        <fullName evidence="1">tRNA-uridine aminocarboxypropyltransferase</fullName>
        <ecNumber evidence="1">2.5.1.25</ecNumber>
    </recommendedName>
</protein>
<keyword evidence="2" id="KW-0808">Transferase</keyword>
<proteinExistence type="inferred from homology"/>
<organism evidence="8 9">
    <name type="scientific">Thiosulfativibrio zosterae</name>
    <dbReference type="NCBI Taxonomy" id="2675053"/>
    <lineage>
        <taxon>Bacteria</taxon>
        <taxon>Pseudomonadati</taxon>
        <taxon>Pseudomonadota</taxon>
        <taxon>Gammaproteobacteria</taxon>
        <taxon>Thiotrichales</taxon>
        <taxon>Piscirickettsiaceae</taxon>
        <taxon>Thiosulfativibrio</taxon>
    </lineage>
</organism>
<dbReference type="InterPro" id="IPR005636">
    <property type="entry name" value="DTW"/>
</dbReference>
<keyword evidence="9" id="KW-1185">Reference proteome</keyword>
<dbReference type="KEGG" id="tzo:THMIRHAT_10180"/>
<dbReference type="EMBL" id="AP021888">
    <property type="protein sequence ID" value="BBP43272.1"/>
    <property type="molecule type" value="Genomic_DNA"/>
</dbReference>
<evidence type="ECO:0000256" key="4">
    <source>
        <dbReference type="ARBA" id="ARBA00022694"/>
    </source>
</evidence>
<dbReference type="PANTHER" id="PTHR21392:SF0">
    <property type="entry name" value="TRNA-URIDINE AMINOCARBOXYPROPYLTRANSFERASE 2"/>
    <property type="match status" value="1"/>
</dbReference>
<keyword evidence="6" id="KW-0175">Coiled coil</keyword>
<dbReference type="PANTHER" id="PTHR21392">
    <property type="entry name" value="TRNA-URIDINE AMINOCARBOXYPROPYLTRANSFERASE 2"/>
    <property type="match status" value="1"/>
</dbReference>
<dbReference type="RefSeq" id="WP_173291091.1">
    <property type="nucleotide sequence ID" value="NZ_AP021888.1"/>
</dbReference>
<gene>
    <name evidence="8" type="ORF">THMIRHAT_10180</name>
</gene>
<keyword evidence="3" id="KW-0949">S-adenosyl-L-methionine</keyword>
<name>A0A6F8PME2_9GAMM</name>
<dbReference type="SMART" id="SM01144">
    <property type="entry name" value="DTW"/>
    <property type="match status" value="1"/>
</dbReference>
<evidence type="ECO:0000313" key="8">
    <source>
        <dbReference type="EMBL" id="BBP43272.1"/>
    </source>
</evidence>
<evidence type="ECO:0000256" key="1">
    <source>
        <dbReference type="ARBA" id="ARBA00012386"/>
    </source>
</evidence>
<dbReference type="InterPro" id="IPR039262">
    <property type="entry name" value="DTWD2/TAPT"/>
</dbReference>
<dbReference type="Proteomes" id="UP000501466">
    <property type="component" value="Chromosome"/>
</dbReference>
<dbReference type="GO" id="GO:0008033">
    <property type="term" value="P:tRNA processing"/>
    <property type="evidence" value="ECO:0007669"/>
    <property type="project" value="UniProtKB-KW"/>
</dbReference>
<dbReference type="Pfam" id="PF03942">
    <property type="entry name" value="DTW"/>
    <property type="match status" value="1"/>
</dbReference>
<dbReference type="GO" id="GO:0016432">
    <property type="term" value="F:tRNA-uridine aminocarboxypropyltransferase activity"/>
    <property type="evidence" value="ECO:0007669"/>
    <property type="project" value="UniProtKB-EC"/>
</dbReference>
<dbReference type="AlphaFoldDB" id="A0A6F8PME2"/>